<dbReference type="GO" id="GO:0016787">
    <property type="term" value="F:hydrolase activity"/>
    <property type="evidence" value="ECO:0007669"/>
    <property type="project" value="UniProtKB-KW"/>
</dbReference>
<dbReference type="InterPro" id="IPR013094">
    <property type="entry name" value="AB_hydrolase_3"/>
</dbReference>
<dbReference type="PANTHER" id="PTHR48081">
    <property type="entry name" value="AB HYDROLASE SUPERFAMILY PROTEIN C4A8.06C"/>
    <property type="match status" value="1"/>
</dbReference>
<feature type="domain" description="Alpha/beta hydrolase fold-3" evidence="3">
    <location>
        <begin position="97"/>
        <end position="155"/>
    </location>
</feature>
<feature type="region of interest" description="Disordered" evidence="2">
    <location>
        <begin position="1"/>
        <end position="33"/>
    </location>
</feature>
<dbReference type="InterPro" id="IPR029058">
    <property type="entry name" value="AB_hydrolase_fold"/>
</dbReference>
<dbReference type="OrthoDB" id="408631at2759"/>
<dbReference type="InterPro" id="IPR050300">
    <property type="entry name" value="GDXG_lipolytic_enzyme"/>
</dbReference>
<name>A0A9P5C645_9PLEO</name>
<dbReference type="SUPFAM" id="SSF53474">
    <property type="entry name" value="alpha/beta-Hydrolases"/>
    <property type="match status" value="1"/>
</dbReference>
<keyword evidence="1" id="KW-0378">Hydrolase</keyword>
<accession>A0A9P5C645</accession>
<dbReference type="EMBL" id="SWKV01000002">
    <property type="protein sequence ID" value="KAF3047564.1"/>
    <property type="molecule type" value="Genomic_DNA"/>
</dbReference>
<gene>
    <name evidence="4" type="primary">NCEH1</name>
    <name evidence="4" type="ORF">E8E12_010419</name>
</gene>
<organism evidence="4 5">
    <name type="scientific">Didymella heteroderae</name>
    <dbReference type="NCBI Taxonomy" id="1769908"/>
    <lineage>
        <taxon>Eukaryota</taxon>
        <taxon>Fungi</taxon>
        <taxon>Dikarya</taxon>
        <taxon>Ascomycota</taxon>
        <taxon>Pezizomycotina</taxon>
        <taxon>Dothideomycetes</taxon>
        <taxon>Pleosporomycetidae</taxon>
        <taxon>Pleosporales</taxon>
        <taxon>Pleosporineae</taxon>
        <taxon>Didymellaceae</taxon>
        <taxon>Didymella</taxon>
    </lineage>
</organism>
<dbReference type="Pfam" id="PF07859">
    <property type="entry name" value="Abhydrolase_3"/>
    <property type="match status" value="1"/>
</dbReference>
<evidence type="ECO:0000313" key="4">
    <source>
        <dbReference type="EMBL" id="KAF3047564.1"/>
    </source>
</evidence>
<dbReference type="Proteomes" id="UP000758155">
    <property type="component" value="Unassembled WGS sequence"/>
</dbReference>
<dbReference type="Gene3D" id="3.40.50.1820">
    <property type="entry name" value="alpha/beta hydrolase"/>
    <property type="match status" value="1"/>
</dbReference>
<feature type="compositionally biased region" description="Polar residues" evidence="2">
    <location>
        <begin position="1"/>
        <end position="28"/>
    </location>
</feature>
<proteinExistence type="predicted"/>
<keyword evidence="5" id="KW-1185">Reference proteome</keyword>
<evidence type="ECO:0000256" key="2">
    <source>
        <dbReference type="SAM" id="MobiDB-lite"/>
    </source>
</evidence>
<sequence length="155" mass="17085">MCSEIPTTGTHTKPVPSTSDFHQNNSSLHLGGDEDFHAERRKHLEVFGIHSVSSSKQHPIGSIEFTGLRGLHGTIPIRVFYPESSEETRKKGQAGAFVYSHGGGYTVGSVDEFENGLDLLAEESGVQVHGIDYRLAPDFKFPIQLDEYSAVIDWL</sequence>
<protein>
    <submittedName>
        <fullName evidence="4">Carboxylesterase</fullName>
    </submittedName>
</protein>
<dbReference type="AlphaFoldDB" id="A0A9P5C645"/>
<dbReference type="PANTHER" id="PTHR48081:SF8">
    <property type="entry name" value="ALPHA_BETA HYDROLASE FOLD-3 DOMAIN-CONTAINING PROTEIN-RELATED"/>
    <property type="match status" value="1"/>
</dbReference>
<evidence type="ECO:0000256" key="1">
    <source>
        <dbReference type="ARBA" id="ARBA00022801"/>
    </source>
</evidence>
<evidence type="ECO:0000313" key="5">
    <source>
        <dbReference type="Proteomes" id="UP000758155"/>
    </source>
</evidence>
<comment type="caution">
    <text evidence="4">The sequence shown here is derived from an EMBL/GenBank/DDBJ whole genome shotgun (WGS) entry which is preliminary data.</text>
</comment>
<reference evidence="4" key="1">
    <citation type="submission" date="2019-04" db="EMBL/GenBank/DDBJ databases">
        <title>Sequencing of skin fungus with MAO and IRED activity.</title>
        <authorList>
            <person name="Marsaioli A.J."/>
            <person name="Bonatto J.M.C."/>
            <person name="Reis Junior O."/>
        </authorList>
    </citation>
    <scope>NUCLEOTIDE SEQUENCE</scope>
    <source>
        <strain evidence="4">28M1</strain>
    </source>
</reference>
<evidence type="ECO:0000259" key="3">
    <source>
        <dbReference type="Pfam" id="PF07859"/>
    </source>
</evidence>